<accession>A0AA88RXB8</accession>
<dbReference type="SUPFAM" id="SSF52047">
    <property type="entry name" value="RNI-like"/>
    <property type="match status" value="1"/>
</dbReference>
<dbReference type="PANTHER" id="PTHR42648">
    <property type="entry name" value="TRANSPOSASE, PUTATIVE-RELATED"/>
    <property type="match status" value="1"/>
</dbReference>
<dbReference type="InterPro" id="IPR036047">
    <property type="entry name" value="F-box-like_dom_sf"/>
</dbReference>
<dbReference type="InterPro" id="IPR001810">
    <property type="entry name" value="F-box_dom"/>
</dbReference>
<dbReference type="Pfam" id="PF08387">
    <property type="entry name" value="FBD"/>
    <property type="match status" value="1"/>
</dbReference>
<dbReference type="AlphaFoldDB" id="A0AA88RXB8"/>
<evidence type="ECO:0000313" key="3">
    <source>
        <dbReference type="EMBL" id="KAK2991310.1"/>
    </source>
</evidence>
<gene>
    <name evidence="3" type="ORF">RJ640_024575</name>
</gene>
<dbReference type="PROSITE" id="PS50994">
    <property type="entry name" value="INTEGRASE"/>
    <property type="match status" value="1"/>
</dbReference>
<reference evidence="3" key="1">
    <citation type="submission" date="2022-12" db="EMBL/GenBank/DDBJ databases">
        <title>Draft genome assemblies for two species of Escallonia (Escalloniales).</title>
        <authorList>
            <person name="Chanderbali A."/>
            <person name="Dervinis C."/>
            <person name="Anghel I."/>
            <person name="Soltis D."/>
            <person name="Soltis P."/>
            <person name="Zapata F."/>
        </authorList>
    </citation>
    <scope>NUCLEOTIDE SEQUENCE</scope>
    <source>
        <strain evidence="3">UCBG92.1500</strain>
        <tissue evidence="3">Leaf</tissue>
    </source>
</reference>
<dbReference type="InterPro" id="IPR053781">
    <property type="entry name" value="F-box_AtFBL13-like"/>
</dbReference>
<dbReference type="Gene3D" id="3.30.420.10">
    <property type="entry name" value="Ribonuclease H-like superfamily/Ribonuclease H"/>
    <property type="match status" value="1"/>
</dbReference>
<dbReference type="Pfam" id="PF00665">
    <property type="entry name" value="rve"/>
    <property type="match status" value="1"/>
</dbReference>
<dbReference type="SMART" id="SM00579">
    <property type="entry name" value="FBD"/>
    <property type="match status" value="1"/>
</dbReference>
<feature type="domain" description="Integrase catalytic" evidence="2">
    <location>
        <begin position="712"/>
        <end position="883"/>
    </location>
</feature>
<proteinExistence type="predicted"/>
<dbReference type="Pfam" id="PF00646">
    <property type="entry name" value="F-box"/>
    <property type="match status" value="1"/>
</dbReference>
<protein>
    <recommendedName>
        <fullName evidence="2">Integrase catalytic domain-containing protein</fullName>
    </recommendedName>
</protein>
<dbReference type="InterPro" id="IPR001584">
    <property type="entry name" value="Integrase_cat-core"/>
</dbReference>
<dbReference type="GO" id="GO:0015074">
    <property type="term" value="P:DNA integration"/>
    <property type="evidence" value="ECO:0007669"/>
    <property type="project" value="InterPro"/>
</dbReference>
<dbReference type="Proteomes" id="UP001187471">
    <property type="component" value="Unassembled WGS sequence"/>
</dbReference>
<dbReference type="InterPro" id="IPR025724">
    <property type="entry name" value="GAG-pre-integrase_dom"/>
</dbReference>
<evidence type="ECO:0000259" key="2">
    <source>
        <dbReference type="PROSITE" id="PS50994"/>
    </source>
</evidence>
<feature type="region of interest" description="Disordered" evidence="1">
    <location>
        <begin position="973"/>
        <end position="996"/>
    </location>
</feature>
<name>A0AA88RXB8_9ASTE</name>
<sequence>MASSSKPPNQLPDEDRLSNLPDSLICHILSFLPTKCAVITSALSTKWRYQWTSVANLVFCDKSTVNYSSDLFENFVDRVLMLRKRSNIDSFTLACIDTHDPPRVNTWITAAAMFGVRELRLSSAMGGIALPHNVFYSRALVALTLGPGIVLDVIPTSACLPSLKVLHLKVVEFRNVDTTWKLFNACRVLEDLVIHRETTDNAKCFNVCAPALKRLTMKMYDESRRPDEYWRTPVAAPDISDYTCVIDCPTLEHLDITDYTSVSYAASDMPLIVKAEIDTPQQGEATAALLRPISDVKLLTISDATLLKNGDLIDLPTFSNLTMLELKLLDDFSDWTWLLGMLRRTPVLQGLVIDSGCVSRDIIHDTCQEREPSCLLSHLETFELRQFKRGEDEMELLRYMLRTAKVLKKMTIESWFIEKGSKVLEELLRLPRGSGAWAIKWLILSLQDQWIVAYIYLPSNHIIELKEKDSPTVIGDSSGTLSPSGSFKCSGMKTPISPGLRRASRLVRLAVGRRIFPTTARPLGLCKGLRLVARSRGFSGHTSVVGASLSKQTERCCEEQAREKNILDIDFGPKHRTVTIVVYSPYSSSLQHCHPQALSVKPLVSALAPSLLCLTSLYLASDSDCIPCGTSTSTANPLSLTSQGQNLVKSGLELQYGSSNDNSELWHKQSGHLSKGGMLELHKRKLLQGVKSCKLDFYKFCVFGKQKRVSFKAASHTSKGVLDYIHSDVWGPIKHISNGGARYFVTFIDDFSRKVWVYFMKHKSEVFNVFKQWKARVENQTGKKLKYFRSDNGMEYKDDEFLQFYKDKGIIRHFSVKRTPEQNGVAERMNRTLLERARCMRLNADLPKSLWAEAVNTICYLINRSPSFAINHRVPEEVWSGKQVNFSAMRIFGCPAYVHLQNEERSKLDPKSKECIFLGYEEGVKGYRLWDPVAKKKVISRDVVFNEAHMLNTNATSSESQGHTVEIELHEQRIKSADESTYESSLEDPDEHPSDS</sequence>
<dbReference type="InterPro" id="IPR006566">
    <property type="entry name" value="FBD"/>
</dbReference>
<dbReference type="InterPro" id="IPR012337">
    <property type="entry name" value="RNaseH-like_sf"/>
</dbReference>
<dbReference type="CDD" id="cd22160">
    <property type="entry name" value="F-box_AtFBL13-like"/>
    <property type="match status" value="1"/>
</dbReference>
<dbReference type="EMBL" id="JAVXUO010000539">
    <property type="protein sequence ID" value="KAK2991310.1"/>
    <property type="molecule type" value="Genomic_DNA"/>
</dbReference>
<evidence type="ECO:0000313" key="4">
    <source>
        <dbReference type="Proteomes" id="UP001187471"/>
    </source>
</evidence>
<dbReference type="InterPro" id="IPR039537">
    <property type="entry name" value="Retrotran_Ty1/copia-like"/>
</dbReference>
<dbReference type="InterPro" id="IPR036397">
    <property type="entry name" value="RNaseH_sf"/>
</dbReference>
<dbReference type="SUPFAM" id="SSF53098">
    <property type="entry name" value="Ribonuclease H-like"/>
    <property type="match status" value="1"/>
</dbReference>
<dbReference type="PANTHER" id="PTHR42648:SF28">
    <property type="entry name" value="TRANSPOSON-ENCODED PROTEIN WITH RIBONUCLEASE H-LIKE AND RETROVIRUS ZINC FINGER-LIKE DOMAINS"/>
    <property type="match status" value="1"/>
</dbReference>
<evidence type="ECO:0000256" key="1">
    <source>
        <dbReference type="SAM" id="MobiDB-lite"/>
    </source>
</evidence>
<keyword evidence="4" id="KW-1185">Reference proteome</keyword>
<dbReference type="InterPro" id="IPR057670">
    <property type="entry name" value="SH3_retrovirus"/>
</dbReference>
<dbReference type="Pfam" id="PF25597">
    <property type="entry name" value="SH3_retrovirus"/>
    <property type="match status" value="1"/>
</dbReference>
<comment type="caution">
    <text evidence="3">The sequence shown here is derived from an EMBL/GenBank/DDBJ whole genome shotgun (WGS) entry which is preliminary data.</text>
</comment>
<organism evidence="3 4">
    <name type="scientific">Escallonia rubra</name>
    <dbReference type="NCBI Taxonomy" id="112253"/>
    <lineage>
        <taxon>Eukaryota</taxon>
        <taxon>Viridiplantae</taxon>
        <taxon>Streptophyta</taxon>
        <taxon>Embryophyta</taxon>
        <taxon>Tracheophyta</taxon>
        <taxon>Spermatophyta</taxon>
        <taxon>Magnoliopsida</taxon>
        <taxon>eudicotyledons</taxon>
        <taxon>Gunneridae</taxon>
        <taxon>Pentapetalae</taxon>
        <taxon>asterids</taxon>
        <taxon>campanulids</taxon>
        <taxon>Escalloniales</taxon>
        <taxon>Escalloniaceae</taxon>
        <taxon>Escallonia</taxon>
    </lineage>
</organism>
<dbReference type="SUPFAM" id="SSF81383">
    <property type="entry name" value="F-box domain"/>
    <property type="match status" value="1"/>
</dbReference>
<dbReference type="Pfam" id="PF13976">
    <property type="entry name" value="gag_pre-integrs"/>
    <property type="match status" value="1"/>
</dbReference>
<dbReference type="GO" id="GO:0003676">
    <property type="term" value="F:nucleic acid binding"/>
    <property type="evidence" value="ECO:0007669"/>
    <property type="project" value="InterPro"/>
</dbReference>